<organism evidence="2 3">
    <name type="scientific">Hohenbuehelia grisea</name>
    <dbReference type="NCBI Taxonomy" id="104357"/>
    <lineage>
        <taxon>Eukaryota</taxon>
        <taxon>Fungi</taxon>
        <taxon>Dikarya</taxon>
        <taxon>Basidiomycota</taxon>
        <taxon>Agaricomycotina</taxon>
        <taxon>Agaricomycetes</taxon>
        <taxon>Agaricomycetidae</taxon>
        <taxon>Agaricales</taxon>
        <taxon>Pleurotineae</taxon>
        <taxon>Pleurotaceae</taxon>
        <taxon>Hohenbuehelia</taxon>
    </lineage>
</organism>
<evidence type="ECO:0000313" key="3">
    <source>
        <dbReference type="Proteomes" id="UP001556367"/>
    </source>
</evidence>
<dbReference type="EMBL" id="JASNQZ010000012">
    <property type="protein sequence ID" value="KAL0948699.1"/>
    <property type="molecule type" value="Genomic_DNA"/>
</dbReference>
<name>A0ABR3IZG1_9AGAR</name>
<keyword evidence="3" id="KW-1185">Reference proteome</keyword>
<comment type="caution">
    <text evidence="2">The sequence shown here is derived from an EMBL/GenBank/DDBJ whole genome shotgun (WGS) entry which is preliminary data.</text>
</comment>
<evidence type="ECO:0000256" key="1">
    <source>
        <dbReference type="SAM" id="MobiDB-lite"/>
    </source>
</evidence>
<feature type="compositionally biased region" description="Polar residues" evidence="1">
    <location>
        <begin position="167"/>
        <end position="181"/>
    </location>
</feature>
<proteinExistence type="predicted"/>
<evidence type="ECO:0000313" key="2">
    <source>
        <dbReference type="EMBL" id="KAL0948699.1"/>
    </source>
</evidence>
<protein>
    <submittedName>
        <fullName evidence="2">Uncharacterized protein</fullName>
    </submittedName>
</protein>
<accession>A0ABR3IZG1</accession>
<sequence length="324" mass="35400">MRRAPVPVLQTSTVAGAAAREAQEKLHIEVNEGWIQGTIKSPTPYATATLAEQEQKVPQLVERTDSQPPRVFSCRGAYSIVQTLTGTSPGPSPALASSPPLNRREAPLYYVWGHLYHVPPSESEHALFHVADDDDDSPSTQVVSSPHLDADCPPPAIDKAVPPRVGDTNSPSAHPNPTSPQRFDLNNAPAMHEPPSTKAPAYARGHWGHGHGHAENGTPAGTMFAIGTAPGQETVPAPLERTSTPHSRGGRNYYCGLELEGMLRKMRWLERAMREAEDRVERRHPATEVEMKEFGEPEKRMMKGFSLFARRAAANLKEVRGEQG</sequence>
<gene>
    <name evidence="2" type="ORF">HGRIS_008833</name>
</gene>
<feature type="region of interest" description="Disordered" evidence="1">
    <location>
        <begin position="131"/>
        <end position="199"/>
    </location>
</feature>
<dbReference type="Proteomes" id="UP001556367">
    <property type="component" value="Unassembled WGS sequence"/>
</dbReference>
<reference evidence="3" key="1">
    <citation type="submission" date="2024-06" db="EMBL/GenBank/DDBJ databases">
        <title>Multi-omics analyses provide insights into the biosynthesis of the anticancer antibiotic pleurotin in Hohenbuehelia grisea.</title>
        <authorList>
            <person name="Weaver J.A."/>
            <person name="Alberti F."/>
        </authorList>
    </citation>
    <scope>NUCLEOTIDE SEQUENCE [LARGE SCALE GENOMIC DNA]</scope>
    <source>
        <strain evidence="3">T-177</strain>
    </source>
</reference>